<organism evidence="7 8">
    <name type="scientific">Acanthamoeba castellanii (strain ATCC 30010 / Neff)</name>
    <dbReference type="NCBI Taxonomy" id="1257118"/>
    <lineage>
        <taxon>Eukaryota</taxon>
        <taxon>Amoebozoa</taxon>
        <taxon>Discosea</taxon>
        <taxon>Longamoebia</taxon>
        <taxon>Centramoebida</taxon>
        <taxon>Acanthamoebidae</taxon>
        <taxon>Acanthamoeba</taxon>
    </lineage>
</organism>
<dbReference type="GO" id="GO:0004842">
    <property type="term" value="F:ubiquitin-protein transferase activity"/>
    <property type="evidence" value="ECO:0007669"/>
    <property type="project" value="InterPro"/>
</dbReference>
<name>L8H461_ACACF</name>
<dbReference type="VEuPathDB" id="AmoebaDB:ACA1_184670"/>
<keyword evidence="5" id="KW-0732">Signal</keyword>
<dbReference type="InterPro" id="IPR016024">
    <property type="entry name" value="ARM-type_fold"/>
</dbReference>
<protein>
    <submittedName>
        <fullName evidence="7">SPRY domain containing protein</fullName>
    </submittedName>
</protein>
<feature type="region of interest" description="Disordered" evidence="4">
    <location>
        <begin position="220"/>
        <end position="267"/>
    </location>
</feature>
<feature type="compositionally biased region" description="Basic and acidic residues" evidence="4">
    <location>
        <begin position="250"/>
        <end position="261"/>
    </location>
</feature>
<dbReference type="InterPro" id="IPR043136">
    <property type="entry name" value="B30.2/SPRY_sf"/>
</dbReference>
<feature type="domain" description="B30.2/SPRY" evidence="6">
    <location>
        <begin position="342"/>
        <end position="541"/>
    </location>
</feature>
<evidence type="ECO:0000313" key="7">
    <source>
        <dbReference type="EMBL" id="ELR20314.1"/>
    </source>
</evidence>
<gene>
    <name evidence="7" type="ORF">ACA1_184670</name>
</gene>
<keyword evidence="3" id="KW-0862">Zinc</keyword>
<dbReference type="PANTHER" id="PTHR13363">
    <property type="entry name" value="RING FINGER AND SRY DOMAIN-CONTAINING"/>
    <property type="match status" value="1"/>
</dbReference>
<keyword evidence="8" id="KW-1185">Reference proteome</keyword>
<keyword evidence="2" id="KW-0863">Zinc-finger</keyword>
<feature type="compositionally biased region" description="Low complexity" evidence="4">
    <location>
        <begin position="650"/>
        <end position="660"/>
    </location>
</feature>
<dbReference type="OrthoDB" id="10017393at2759"/>
<dbReference type="Pfam" id="PF00622">
    <property type="entry name" value="SPRY"/>
    <property type="match status" value="1"/>
</dbReference>
<dbReference type="AlphaFoldDB" id="L8H461"/>
<dbReference type="InterPro" id="IPR001870">
    <property type="entry name" value="B30.2/SPRY"/>
</dbReference>
<dbReference type="GO" id="GO:0008270">
    <property type="term" value="F:zinc ion binding"/>
    <property type="evidence" value="ECO:0007669"/>
    <property type="project" value="UniProtKB-KW"/>
</dbReference>
<dbReference type="GeneID" id="14921164"/>
<dbReference type="Gene3D" id="3.30.40.10">
    <property type="entry name" value="Zinc/RING finger domain, C3HC4 (zinc finger)"/>
    <property type="match status" value="1"/>
</dbReference>
<dbReference type="InterPro" id="IPR003877">
    <property type="entry name" value="SPRY_dom"/>
</dbReference>
<proteinExistence type="predicted"/>
<accession>L8H461</accession>
<feature type="signal peptide" evidence="5">
    <location>
        <begin position="1"/>
        <end position="18"/>
    </location>
</feature>
<dbReference type="SUPFAM" id="SSF48371">
    <property type="entry name" value="ARM repeat"/>
    <property type="match status" value="1"/>
</dbReference>
<keyword evidence="1" id="KW-0479">Metal-binding</keyword>
<dbReference type="RefSeq" id="XP_004342508.1">
    <property type="nucleotide sequence ID" value="XM_004342459.1"/>
</dbReference>
<evidence type="ECO:0000313" key="8">
    <source>
        <dbReference type="Proteomes" id="UP000011083"/>
    </source>
</evidence>
<reference evidence="7 8" key="1">
    <citation type="journal article" date="2013" name="Genome Biol.">
        <title>Genome of Acanthamoeba castellanii highlights extensive lateral gene transfer and early evolution of tyrosine kinase signaling.</title>
        <authorList>
            <person name="Clarke M."/>
            <person name="Lohan A.J."/>
            <person name="Liu B."/>
            <person name="Lagkouvardos I."/>
            <person name="Roy S."/>
            <person name="Zafar N."/>
            <person name="Bertelli C."/>
            <person name="Schilde C."/>
            <person name="Kianianmomeni A."/>
            <person name="Burglin T.R."/>
            <person name="Frech C."/>
            <person name="Turcotte B."/>
            <person name="Kopec K.O."/>
            <person name="Synnott J.M."/>
            <person name="Choo C."/>
            <person name="Paponov I."/>
            <person name="Finkler A."/>
            <person name="Soon Heng Tan C."/>
            <person name="Hutchins A.P."/>
            <person name="Weinmeier T."/>
            <person name="Rattei T."/>
            <person name="Chu J.S."/>
            <person name="Gimenez G."/>
            <person name="Irimia M."/>
            <person name="Rigden D.J."/>
            <person name="Fitzpatrick D.A."/>
            <person name="Lorenzo-Morales J."/>
            <person name="Bateman A."/>
            <person name="Chiu C.H."/>
            <person name="Tang P."/>
            <person name="Hegemann P."/>
            <person name="Fromm H."/>
            <person name="Raoult D."/>
            <person name="Greub G."/>
            <person name="Miranda-Saavedra D."/>
            <person name="Chen N."/>
            <person name="Nash P."/>
            <person name="Ginger M.L."/>
            <person name="Horn M."/>
            <person name="Schaap P."/>
            <person name="Caler L."/>
            <person name="Loftus B."/>
        </authorList>
    </citation>
    <scope>NUCLEOTIDE SEQUENCE [LARGE SCALE GENOMIC DNA]</scope>
    <source>
        <strain evidence="7 8">Neff</strain>
    </source>
</reference>
<dbReference type="STRING" id="1257118.L8H461"/>
<dbReference type="KEGG" id="acan:ACA1_184670"/>
<sequence length="674" mass="74137">MSTSLVCLLAACCWPSNDKDVTDAIKQCMDDDDQTAHTAMRTLAAQAEDDEMWVEIVMKVARKFGQKQWRRKDGQRTDAATQLLLLMELMPLCDSRRALNTSEDLLSFARDEANAGQMRNALVAWNAFAGKFDLRVGSRMLTDDVLLFLMDNANHRYTTDSEVCMHALLTLEKFSKTGPDNARRISELGYFERLEELLHYSNDHQLRLVCEWGLAHGSTRSGVVGTDAAAAARKRKRGVHAGSGGGSSSDSDREENTPGREKKPKKILHVAAAAATTATNAMGDGDQAAAAAEERQVSSQHNGARRGSKSSRSRRRREEEAAAAEALSGGGGGAGGDGEEDGDELDFHEMDLESRMPPGKQVTLSFADRTNFIKLSADCYEVRNDSASFGSIRANCYVSAVDRNGRGYREGGRWYYEVTLRTGGIMQVGWATKDSVFKPEEGSGIGDDFFSYAYDGCRRQAWHAATSAPCGRKERRWKAGDVVGCLFDTKHGVMAFTLNGKFSRELGSRTFVGVRHGLAFYPALSLGAFQQCRFNFGSEPFKFQPAGYQSVNEFATRYDIALEESTESAAEGERPGAGMAWSAHAGAQGGVVDDPTDQLDDDELCKICYAQEDDIKLHPCGHQEICFACSIRPIDDREHTKKKEEVAAKLQPVPTTTLPTHQHHHHNQPLLVQL</sequence>
<dbReference type="Gene3D" id="2.60.120.920">
    <property type="match status" value="1"/>
</dbReference>
<dbReference type="SMART" id="SM00449">
    <property type="entry name" value="SPRY"/>
    <property type="match status" value="1"/>
</dbReference>
<dbReference type="PANTHER" id="PTHR13363:SF5">
    <property type="entry name" value="E3 UBIQUITIN-PROTEIN LIGASE RNF123"/>
    <property type="match status" value="1"/>
</dbReference>
<evidence type="ECO:0000256" key="5">
    <source>
        <dbReference type="SAM" id="SignalP"/>
    </source>
</evidence>
<dbReference type="Proteomes" id="UP000011083">
    <property type="component" value="Unassembled WGS sequence"/>
</dbReference>
<feature type="chain" id="PRO_5003990382" evidence="5">
    <location>
        <begin position="19"/>
        <end position="674"/>
    </location>
</feature>
<evidence type="ECO:0000256" key="3">
    <source>
        <dbReference type="ARBA" id="ARBA00022833"/>
    </source>
</evidence>
<feature type="region of interest" description="Disordered" evidence="4">
    <location>
        <begin position="279"/>
        <end position="344"/>
    </location>
</feature>
<feature type="compositionally biased region" description="Basic residues" evidence="4">
    <location>
        <begin position="303"/>
        <end position="315"/>
    </location>
</feature>
<dbReference type="PROSITE" id="PS50188">
    <property type="entry name" value="B302_SPRY"/>
    <property type="match status" value="1"/>
</dbReference>
<dbReference type="SUPFAM" id="SSF49899">
    <property type="entry name" value="Concanavalin A-like lectins/glucanases"/>
    <property type="match status" value="1"/>
</dbReference>
<dbReference type="EMBL" id="KB007920">
    <property type="protein sequence ID" value="ELR20314.1"/>
    <property type="molecule type" value="Genomic_DNA"/>
</dbReference>
<dbReference type="GO" id="GO:0051603">
    <property type="term" value="P:proteolysis involved in protein catabolic process"/>
    <property type="evidence" value="ECO:0007669"/>
    <property type="project" value="TreeGrafter"/>
</dbReference>
<evidence type="ECO:0000256" key="1">
    <source>
        <dbReference type="ARBA" id="ARBA00022723"/>
    </source>
</evidence>
<evidence type="ECO:0000259" key="6">
    <source>
        <dbReference type="PROSITE" id="PS50188"/>
    </source>
</evidence>
<dbReference type="InterPro" id="IPR013083">
    <property type="entry name" value="Znf_RING/FYVE/PHD"/>
</dbReference>
<evidence type="ECO:0000256" key="2">
    <source>
        <dbReference type="ARBA" id="ARBA00022771"/>
    </source>
</evidence>
<dbReference type="GO" id="GO:0005737">
    <property type="term" value="C:cytoplasm"/>
    <property type="evidence" value="ECO:0007669"/>
    <property type="project" value="TreeGrafter"/>
</dbReference>
<feature type="region of interest" description="Disordered" evidence="4">
    <location>
        <begin position="648"/>
        <end position="674"/>
    </location>
</feature>
<evidence type="ECO:0000256" key="4">
    <source>
        <dbReference type="SAM" id="MobiDB-lite"/>
    </source>
</evidence>
<dbReference type="InterPro" id="IPR045129">
    <property type="entry name" value="RNF123/RKP/RSPRY1"/>
</dbReference>
<dbReference type="InterPro" id="IPR013320">
    <property type="entry name" value="ConA-like_dom_sf"/>
</dbReference>